<name>A0A918HHA2_9ACTN</name>
<dbReference type="RefSeq" id="WP_189205483.1">
    <property type="nucleotide sequence ID" value="NZ_BMQQ01000049.1"/>
</dbReference>
<evidence type="ECO:0000313" key="5">
    <source>
        <dbReference type="Proteomes" id="UP000619486"/>
    </source>
</evidence>
<accession>A0A918HHA2</accession>
<sequence length="253" mass="26440">MTATRPQTIVLLHALSLTSTMWQAQAEALRAEGHHVLTPDQRGFAATPLGDDPPSLNAAADDLARLLDATGHPQAVLAGCSLGAYTAMAFLARHPGRTLALALISARATADTPETRAQRRQFAQLIQDPDARAAVIDRTTPMLLGPTTRTRHPDLLAHTLTQAHAADPAALAWTQAAIADRADATATLAATHVPALVLHGAEDALVTAAESAHTAAALPDGHLITLPATGHLPPLEAPDAVTHHLRALVERIP</sequence>
<dbReference type="InterPro" id="IPR000073">
    <property type="entry name" value="AB_hydrolase_1"/>
</dbReference>
<proteinExistence type="predicted"/>
<dbReference type="PANTHER" id="PTHR43798:SF31">
    <property type="entry name" value="AB HYDROLASE SUPERFAMILY PROTEIN YCLE"/>
    <property type="match status" value="1"/>
</dbReference>
<dbReference type="EMBL" id="BMQQ01000049">
    <property type="protein sequence ID" value="GGT64838.1"/>
    <property type="molecule type" value="Genomic_DNA"/>
</dbReference>
<evidence type="ECO:0000313" key="4">
    <source>
        <dbReference type="EMBL" id="GGT64838.1"/>
    </source>
</evidence>
<evidence type="ECO:0000259" key="3">
    <source>
        <dbReference type="Pfam" id="PF12697"/>
    </source>
</evidence>
<keyword evidence="5" id="KW-1185">Reference proteome</keyword>
<dbReference type="PRINTS" id="PR00111">
    <property type="entry name" value="ABHYDROLASE"/>
</dbReference>
<dbReference type="GO" id="GO:0016787">
    <property type="term" value="F:hydrolase activity"/>
    <property type="evidence" value="ECO:0007669"/>
    <property type="project" value="UniProtKB-KW"/>
</dbReference>
<dbReference type="Proteomes" id="UP000619486">
    <property type="component" value="Unassembled WGS sequence"/>
</dbReference>
<feature type="chain" id="PRO_5037869754" evidence="2">
    <location>
        <begin position="27"/>
        <end position="253"/>
    </location>
</feature>
<dbReference type="Gene3D" id="3.40.50.1820">
    <property type="entry name" value="alpha/beta hydrolase"/>
    <property type="match status" value="1"/>
</dbReference>
<reference evidence="4" key="2">
    <citation type="submission" date="2020-09" db="EMBL/GenBank/DDBJ databases">
        <authorList>
            <person name="Sun Q."/>
            <person name="Ohkuma M."/>
        </authorList>
    </citation>
    <scope>NUCLEOTIDE SEQUENCE</scope>
    <source>
        <strain evidence="4">JCM 3172</strain>
    </source>
</reference>
<feature type="signal peptide" evidence="2">
    <location>
        <begin position="1"/>
        <end position="26"/>
    </location>
</feature>
<keyword evidence="2" id="KW-0732">Signal</keyword>
<feature type="domain" description="AB hydrolase-1" evidence="3">
    <location>
        <begin position="9"/>
        <end position="241"/>
    </location>
</feature>
<dbReference type="InterPro" id="IPR029058">
    <property type="entry name" value="AB_hydrolase_fold"/>
</dbReference>
<evidence type="ECO:0000256" key="1">
    <source>
        <dbReference type="ARBA" id="ARBA00022801"/>
    </source>
</evidence>
<dbReference type="GO" id="GO:0016020">
    <property type="term" value="C:membrane"/>
    <property type="evidence" value="ECO:0007669"/>
    <property type="project" value="TreeGrafter"/>
</dbReference>
<reference evidence="4" key="1">
    <citation type="journal article" date="2014" name="Int. J. Syst. Evol. Microbiol.">
        <title>Complete genome sequence of Corynebacterium casei LMG S-19264T (=DSM 44701T), isolated from a smear-ripened cheese.</title>
        <authorList>
            <consortium name="US DOE Joint Genome Institute (JGI-PGF)"/>
            <person name="Walter F."/>
            <person name="Albersmeier A."/>
            <person name="Kalinowski J."/>
            <person name="Ruckert C."/>
        </authorList>
    </citation>
    <scope>NUCLEOTIDE SEQUENCE</scope>
    <source>
        <strain evidence="4">JCM 3172</strain>
    </source>
</reference>
<keyword evidence="1 4" id="KW-0378">Hydrolase</keyword>
<organism evidence="4 5">
    <name type="scientific">Streptomyces purpureus</name>
    <dbReference type="NCBI Taxonomy" id="1951"/>
    <lineage>
        <taxon>Bacteria</taxon>
        <taxon>Bacillati</taxon>
        <taxon>Actinomycetota</taxon>
        <taxon>Actinomycetes</taxon>
        <taxon>Kitasatosporales</taxon>
        <taxon>Streptomycetaceae</taxon>
        <taxon>Streptomyces</taxon>
    </lineage>
</organism>
<gene>
    <name evidence="4" type="ORF">GCM10014713_67370</name>
</gene>
<dbReference type="InterPro" id="IPR050266">
    <property type="entry name" value="AB_hydrolase_sf"/>
</dbReference>
<comment type="caution">
    <text evidence="4">The sequence shown here is derived from an EMBL/GenBank/DDBJ whole genome shotgun (WGS) entry which is preliminary data.</text>
</comment>
<dbReference type="SUPFAM" id="SSF53474">
    <property type="entry name" value="alpha/beta-Hydrolases"/>
    <property type="match status" value="1"/>
</dbReference>
<evidence type="ECO:0000256" key="2">
    <source>
        <dbReference type="SAM" id="SignalP"/>
    </source>
</evidence>
<protein>
    <submittedName>
        <fullName evidence="4">Alpha/beta hydrolase</fullName>
    </submittedName>
</protein>
<dbReference type="PANTHER" id="PTHR43798">
    <property type="entry name" value="MONOACYLGLYCEROL LIPASE"/>
    <property type="match status" value="1"/>
</dbReference>
<dbReference type="Pfam" id="PF12697">
    <property type="entry name" value="Abhydrolase_6"/>
    <property type="match status" value="1"/>
</dbReference>
<dbReference type="AlphaFoldDB" id="A0A918HHA2"/>